<sequence>MTVPPARIFDALGDPVRRHILELLAAGEHSAGALVEAVRATTTISQPAVSQHLKILRDTGLVTVRAEGTRRYYRLDADGVEIARTWLTTLLDPLHRLANPLDALATEIARGKRERRAGDAVAPPDAHESGYAAG</sequence>
<dbReference type="GO" id="GO:0003677">
    <property type="term" value="F:DNA binding"/>
    <property type="evidence" value="ECO:0007669"/>
    <property type="project" value="UniProtKB-KW"/>
</dbReference>
<dbReference type="PANTHER" id="PTHR33154:SF33">
    <property type="entry name" value="TRANSCRIPTIONAL REPRESSOR SDPR"/>
    <property type="match status" value="1"/>
</dbReference>
<dbReference type="InterPro" id="IPR001845">
    <property type="entry name" value="HTH_ArsR_DNA-bd_dom"/>
</dbReference>
<evidence type="ECO:0000256" key="2">
    <source>
        <dbReference type="ARBA" id="ARBA00023125"/>
    </source>
</evidence>
<evidence type="ECO:0000313" key="7">
    <source>
        <dbReference type="Proteomes" id="UP000238356"/>
    </source>
</evidence>
<accession>A0A2S6A3Z2</accession>
<dbReference type="EMBL" id="PSZD01000011">
    <property type="protein sequence ID" value="PPJ26686.1"/>
    <property type="molecule type" value="Genomic_DNA"/>
</dbReference>
<dbReference type="RefSeq" id="WP_064906737.1">
    <property type="nucleotide sequence ID" value="NZ_JADLQW010000006.1"/>
</dbReference>
<gene>
    <name evidence="6" type="ORF">C5F51_18560</name>
</gene>
<dbReference type="CDD" id="cd00090">
    <property type="entry name" value="HTH_ARSR"/>
    <property type="match status" value="1"/>
</dbReference>
<dbReference type="SUPFAM" id="SSF46785">
    <property type="entry name" value="Winged helix' DNA-binding domain"/>
    <property type="match status" value="1"/>
</dbReference>
<dbReference type="PANTHER" id="PTHR33154">
    <property type="entry name" value="TRANSCRIPTIONAL REGULATOR, ARSR FAMILY"/>
    <property type="match status" value="1"/>
</dbReference>
<dbReference type="InterPro" id="IPR011991">
    <property type="entry name" value="ArsR-like_HTH"/>
</dbReference>
<evidence type="ECO:0000313" key="6">
    <source>
        <dbReference type="EMBL" id="PPJ26686.1"/>
    </source>
</evidence>
<proteinExistence type="predicted"/>
<dbReference type="InterPro" id="IPR036390">
    <property type="entry name" value="WH_DNA-bd_sf"/>
</dbReference>
<dbReference type="Pfam" id="PF01022">
    <property type="entry name" value="HTH_5"/>
    <property type="match status" value="1"/>
</dbReference>
<keyword evidence="1" id="KW-0805">Transcription regulation</keyword>
<name>A0A2S6A3Z2_9NOCA</name>
<evidence type="ECO:0000256" key="4">
    <source>
        <dbReference type="SAM" id="MobiDB-lite"/>
    </source>
</evidence>
<evidence type="ECO:0000256" key="3">
    <source>
        <dbReference type="ARBA" id="ARBA00023163"/>
    </source>
</evidence>
<protein>
    <submittedName>
        <fullName evidence="6">ArsR family transcriptional regulator</fullName>
    </submittedName>
</protein>
<comment type="caution">
    <text evidence="6">The sequence shown here is derived from an EMBL/GenBank/DDBJ whole genome shotgun (WGS) entry which is preliminary data.</text>
</comment>
<dbReference type="NCBIfam" id="NF033788">
    <property type="entry name" value="HTH_metalloreg"/>
    <property type="match status" value="1"/>
</dbReference>
<dbReference type="PROSITE" id="PS50987">
    <property type="entry name" value="HTH_ARSR_2"/>
    <property type="match status" value="1"/>
</dbReference>
<dbReference type="InterPro" id="IPR051081">
    <property type="entry name" value="HTH_MetalResp_TranReg"/>
</dbReference>
<dbReference type="AlphaFoldDB" id="A0A2S6A3Z2"/>
<dbReference type="Proteomes" id="UP000238356">
    <property type="component" value="Unassembled WGS sequence"/>
</dbReference>
<dbReference type="PRINTS" id="PR00778">
    <property type="entry name" value="HTHARSR"/>
</dbReference>
<dbReference type="InterPro" id="IPR036388">
    <property type="entry name" value="WH-like_DNA-bd_sf"/>
</dbReference>
<reference evidence="6 7" key="1">
    <citation type="submission" date="2018-02" db="EMBL/GenBank/DDBJ databases">
        <title>8 Nocardia nova and 1 Nocardia cyriacigeorgica strain used for evolution to TMP-SMX.</title>
        <authorList>
            <person name="Mehta H."/>
            <person name="Weng J."/>
            <person name="Shamoo Y."/>
        </authorList>
    </citation>
    <scope>NUCLEOTIDE SEQUENCE [LARGE SCALE GENOMIC DNA]</scope>
    <source>
        <strain evidence="6 7">BAA2227</strain>
    </source>
</reference>
<dbReference type="Gene3D" id="1.10.10.10">
    <property type="entry name" value="Winged helix-like DNA-binding domain superfamily/Winged helix DNA-binding domain"/>
    <property type="match status" value="1"/>
</dbReference>
<keyword evidence="3" id="KW-0804">Transcription</keyword>
<dbReference type="GO" id="GO:0003700">
    <property type="term" value="F:DNA-binding transcription factor activity"/>
    <property type="evidence" value="ECO:0007669"/>
    <property type="project" value="InterPro"/>
</dbReference>
<evidence type="ECO:0000256" key="1">
    <source>
        <dbReference type="ARBA" id="ARBA00023015"/>
    </source>
</evidence>
<keyword evidence="7" id="KW-1185">Reference proteome</keyword>
<dbReference type="SMART" id="SM00418">
    <property type="entry name" value="HTH_ARSR"/>
    <property type="match status" value="1"/>
</dbReference>
<organism evidence="6 7">
    <name type="scientific">Nocardia nova</name>
    <dbReference type="NCBI Taxonomy" id="37330"/>
    <lineage>
        <taxon>Bacteria</taxon>
        <taxon>Bacillati</taxon>
        <taxon>Actinomycetota</taxon>
        <taxon>Actinomycetes</taxon>
        <taxon>Mycobacteriales</taxon>
        <taxon>Nocardiaceae</taxon>
        <taxon>Nocardia</taxon>
    </lineage>
</organism>
<feature type="region of interest" description="Disordered" evidence="4">
    <location>
        <begin position="112"/>
        <end position="134"/>
    </location>
</feature>
<feature type="domain" description="HTH arsR-type" evidence="5">
    <location>
        <begin position="1"/>
        <end position="95"/>
    </location>
</feature>
<dbReference type="GeneID" id="66723081"/>
<keyword evidence="2" id="KW-0238">DNA-binding</keyword>
<evidence type="ECO:0000259" key="5">
    <source>
        <dbReference type="PROSITE" id="PS50987"/>
    </source>
</evidence>